<proteinExistence type="predicted"/>
<name>A0AAQ3TSL9_PASNO</name>
<dbReference type="EMBL" id="CP144750">
    <property type="protein sequence ID" value="WVZ78841.1"/>
    <property type="molecule type" value="Genomic_DNA"/>
</dbReference>
<accession>A0AAQ3TSL9</accession>
<evidence type="ECO:0000313" key="3">
    <source>
        <dbReference type="Proteomes" id="UP001341281"/>
    </source>
</evidence>
<dbReference type="Proteomes" id="UP001341281">
    <property type="component" value="Chromosome 06"/>
</dbReference>
<feature type="compositionally biased region" description="Basic and acidic residues" evidence="1">
    <location>
        <begin position="1"/>
        <end position="12"/>
    </location>
</feature>
<feature type="region of interest" description="Disordered" evidence="1">
    <location>
        <begin position="50"/>
        <end position="74"/>
    </location>
</feature>
<dbReference type="AlphaFoldDB" id="A0AAQ3TSL9"/>
<feature type="region of interest" description="Disordered" evidence="1">
    <location>
        <begin position="1"/>
        <end position="22"/>
    </location>
</feature>
<protein>
    <submittedName>
        <fullName evidence="2">Uncharacterized protein</fullName>
    </submittedName>
</protein>
<evidence type="ECO:0000256" key="1">
    <source>
        <dbReference type="SAM" id="MobiDB-lite"/>
    </source>
</evidence>
<keyword evidence="3" id="KW-1185">Reference proteome</keyword>
<sequence>MGRQEEQRKGGGKEPCPAGRRRQALAPLADISRPARRPALFAILPPHAPAMPALHASPSSGSIPLPTRSLPQTAAPLDLPTQRRELPATVAAAAAVARVLTHPTSRSVTCLHSA</sequence>
<feature type="compositionally biased region" description="Low complexity" evidence="1">
    <location>
        <begin position="50"/>
        <end position="60"/>
    </location>
</feature>
<organism evidence="2 3">
    <name type="scientific">Paspalum notatum var. saurae</name>
    <dbReference type="NCBI Taxonomy" id="547442"/>
    <lineage>
        <taxon>Eukaryota</taxon>
        <taxon>Viridiplantae</taxon>
        <taxon>Streptophyta</taxon>
        <taxon>Embryophyta</taxon>
        <taxon>Tracheophyta</taxon>
        <taxon>Spermatophyta</taxon>
        <taxon>Magnoliopsida</taxon>
        <taxon>Liliopsida</taxon>
        <taxon>Poales</taxon>
        <taxon>Poaceae</taxon>
        <taxon>PACMAD clade</taxon>
        <taxon>Panicoideae</taxon>
        <taxon>Andropogonodae</taxon>
        <taxon>Paspaleae</taxon>
        <taxon>Paspalinae</taxon>
        <taxon>Paspalum</taxon>
    </lineage>
</organism>
<evidence type="ECO:0000313" key="2">
    <source>
        <dbReference type="EMBL" id="WVZ78841.1"/>
    </source>
</evidence>
<gene>
    <name evidence="2" type="ORF">U9M48_026491</name>
</gene>
<reference evidence="2 3" key="1">
    <citation type="submission" date="2024-02" db="EMBL/GenBank/DDBJ databases">
        <title>High-quality chromosome-scale genome assembly of Pensacola bahiagrass (Paspalum notatum Flugge var. saurae).</title>
        <authorList>
            <person name="Vega J.M."/>
            <person name="Podio M."/>
            <person name="Orjuela J."/>
            <person name="Siena L.A."/>
            <person name="Pessino S.C."/>
            <person name="Combes M.C."/>
            <person name="Mariac C."/>
            <person name="Albertini E."/>
            <person name="Pupilli F."/>
            <person name="Ortiz J.P.A."/>
            <person name="Leblanc O."/>
        </authorList>
    </citation>
    <scope>NUCLEOTIDE SEQUENCE [LARGE SCALE GENOMIC DNA]</scope>
    <source>
        <strain evidence="2">R1</strain>
        <tissue evidence="2">Leaf</tissue>
    </source>
</reference>